<reference evidence="1" key="1">
    <citation type="journal article" date="2015" name="Nature">
        <title>Complex archaea that bridge the gap between prokaryotes and eukaryotes.</title>
        <authorList>
            <person name="Spang A."/>
            <person name="Saw J.H."/>
            <person name="Jorgensen S.L."/>
            <person name="Zaremba-Niedzwiedzka K."/>
            <person name="Martijn J."/>
            <person name="Lind A.E."/>
            <person name="van Eijk R."/>
            <person name="Schleper C."/>
            <person name="Guy L."/>
            <person name="Ettema T.J."/>
        </authorList>
    </citation>
    <scope>NUCLEOTIDE SEQUENCE</scope>
</reference>
<proteinExistence type="predicted"/>
<protein>
    <submittedName>
        <fullName evidence="1">Uncharacterized protein</fullName>
    </submittedName>
</protein>
<sequence>YFIKLNMRVMMKWHHTREYEYFIKDLKDFLKDDNYDFQKITHIIYSHSHIKGISKETVNDHLVSIKNSGAWQHTNPSYVEILHKGGINLMDI</sequence>
<feature type="non-terminal residue" evidence="1">
    <location>
        <position position="1"/>
    </location>
</feature>
<gene>
    <name evidence="1" type="ORF">LCGC14_0709140</name>
</gene>
<accession>A0A0F9T1D1</accession>
<name>A0A0F9T1D1_9ZZZZ</name>
<evidence type="ECO:0000313" key="1">
    <source>
        <dbReference type="EMBL" id="KKN42831.1"/>
    </source>
</evidence>
<organism evidence="1">
    <name type="scientific">marine sediment metagenome</name>
    <dbReference type="NCBI Taxonomy" id="412755"/>
    <lineage>
        <taxon>unclassified sequences</taxon>
        <taxon>metagenomes</taxon>
        <taxon>ecological metagenomes</taxon>
    </lineage>
</organism>
<dbReference type="AlphaFoldDB" id="A0A0F9T1D1"/>
<comment type="caution">
    <text evidence="1">The sequence shown here is derived from an EMBL/GenBank/DDBJ whole genome shotgun (WGS) entry which is preliminary data.</text>
</comment>
<dbReference type="EMBL" id="LAZR01001554">
    <property type="protein sequence ID" value="KKN42831.1"/>
    <property type="molecule type" value="Genomic_DNA"/>
</dbReference>